<reference evidence="4" key="4">
    <citation type="submission" date="2018-11" db="EMBL/GenBank/DDBJ databases">
        <title>Characterization of plant carbon substrate utilization by Auxenochlorella protothecoides.</title>
        <authorList>
            <person name="Vogler B.W."/>
            <person name="Starkenburg S.R."/>
            <person name="Sudasinghe N."/>
            <person name="Schambach J.Y."/>
            <person name="Rollin J.A."/>
            <person name="Pattathil S."/>
            <person name="Barry A.N."/>
        </authorList>
    </citation>
    <scope>NUCLEOTIDE SEQUENCE [LARGE SCALE GENOMIC DNA]</scope>
    <source>
        <strain evidence="4">UTEX 25</strain>
    </source>
</reference>
<dbReference type="AlphaFoldDB" id="A0A087SSS1"/>
<dbReference type="Proteomes" id="UP000028924">
    <property type="component" value="Unassembled WGS sequence"/>
</dbReference>
<feature type="region of interest" description="Disordered" evidence="1">
    <location>
        <begin position="136"/>
        <end position="181"/>
    </location>
</feature>
<dbReference type="EMBL" id="QOKY01000193">
    <property type="protein sequence ID" value="RMZ53869.1"/>
    <property type="molecule type" value="Genomic_DNA"/>
</dbReference>
<feature type="compositionally biased region" description="Acidic residues" evidence="1">
    <location>
        <begin position="149"/>
        <end position="172"/>
    </location>
</feature>
<dbReference type="InterPro" id="IPR041661">
    <property type="entry name" value="ZN622/Rei1/Reh1_Znf-C2H2"/>
</dbReference>
<dbReference type="Pfam" id="PF12756">
    <property type="entry name" value="zf-C2H2_2"/>
    <property type="match status" value="1"/>
</dbReference>
<protein>
    <submittedName>
        <fullName evidence="3">Zinc finger protein</fullName>
    </submittedName>
</protein>
<evidence type="ECO:0000313" key="6">
    <source>
        <dbReference type="Proteomes" id="UP000279271"/>
    </source>
</evidence>
<accession>A0A087SSS1</accession>
<feature type="domain" description="ZN622/Rei1/Reh1 zinc finger C2H2-type" evidence="2">
    <location>
        <begin position="191"/>
        <end position="290"/>
    </location>
</feature>
<dbReference type="PANTHER" id="PTHR13182">
    <property type="entry name" value="ZINC FINGER PROTEIN 622"/>
    <property type="match status" value="1"/>
</dbReference>
<evidence type="ECO:0000313" key="5">
    <source>
        <dbReference type="Proteomes" id="UP000028924"/>
    </source>
</evidence>
<dbReference type="GO" id="GO:0030687">
    <property type="term" value="C:preribosome, large subunit precursor"/>
    <property type="evidence" value="ECO:0007669"/>
    <property type="project" value="TreeGrafter"/>
</dbReference>
<reference evidence="6" key="2">
    <citation type="journal article" date="2018" name="Algal Res.">
        <title>Characterization of plant carbon substrate utilization by Auxenochlorella protothecoides.</title>
        <authorList>
            <person name="Vogler B.W."/>
            <person name="Starkenburg S.R."/>
            <person name="Sudasinghe N."/>
            <person name="Schambach J.Y."/>
            <person name="Rollin J.A."/>
            <person name="Pattathil S."/>
            <person name="Barry A.N."/>
        </authorList>
    </citation>
    <scope>NUCLEOTIDE SEQUENCE [LARGE SCALE GENOMIC DNA]</scope>
    <source>
        <strain evidence="6">UTEX 25</strain>
    </source>
</reference>
<keyword evidence="5" id="KW-1185">Reference proteome</keyword>
<sequence length="416" mass="46617">MEEQGLYCGTAGAFFQDKESLVEHYKSEFHRYNLKRKVAGLPPVTREWYDARKSQLLGSLDTSVKRTWQDPLTGKKFGSENTYEAFTRSKKYRDLLSKLEGPAPSAIITIQRTGPAGADNAAASGPPAAPQRVLGHVSKPIGKPAPAATEEDEEGSVSDMSDDWETEDDASEAGEGAQQPEDWEEWNVCQSLFDGHVSASLEENLKYMYLNFGFYFPDTEFLVDPEGLMRYLGAKLQYGGVPLYKSGEDPEAKQFRSLHAVRRHMVDSGRCTMLYDGNEDEYADFYDYTGDDGEAVSAGGEFWVLALAGEDGAAAATGFELGVPLQSGGTRYLGTREFARYYKQRHRHDRRAALTAAARVLAQYRRMELPMLAFRAPEQVEKRRATKVQNKHWARERLSLGMARNINDKLPKNVPY</sequence>
<evidence type="ECO:0000313" key="4">
    <source>
        <dbReference type="EMBL" id="RMZ53869.1"/>
    </source>
</evidence>
<dbReference type="EMBL" id="KL662181">
    <property type="protein sequence ID" value="KFM28775.1"/>
    <property type="molecule type" value="Genomic_DNA"/>
</dbReference>
<reference evidence="3 5" key="1">
    <citation type="journal article" date="2014" name="BMC Genomics">
        <title>Oil accumulation mechanisms of the oleaginous microalga Chlorella protothecoides revealed through its genome, transcriptomes, and proteomes.</title>
        <authorList>
            <person name="Gao C."/>
            <person name="Wang Y."/>
            <person name="Shen Y."/>
            <person name="Yan D."/>
            <person name="He X."/>
            <person name="Dai J."/>
            <person name="Wu Q."/>
        </authorList>
    </citation>
    <scope>NUCLEOTIDE SEQUENCE [LARGE SCALE GENOMIC DNA]</scope>
    <source>
        <strain evidence="3 5">0710</strain>
    </source>
</reference>
<dbReference type="InterPro" id="IPR040025">
    <property type="entry name" value="Znf622/Rei1/Reh1"/>
</dbReference>
<dbReference type="Proteomes" id="UP000279271">
    <property type="component" value="Unassembled WGS sequence"/>
</dbReference>
<dbReference type="GO" id="GO:0042273">
    <property type="term" value="P:ribosomal large subunit biogenesis"/>
    <property type="evidence" value="ECO:0007669"/>
    <property type="project" value="TreeGrafter"/>
</dbReference>
<proteinExistence type="predicted"/>
<dbReference type="RefSeq" id="XP_011401820.1">
    <property type="nucleotide sequence ID" value="XM_011403518.1"/>
</dbReference>
<dbReference type="eggNOG" id="KOG2785">
    <property type="taxonomic scope" value="Eukaryota"/>
</dbReference>
<organism evidence="3 5">
    <name type="scientific">Auxenochlorella protothecoides</name>
    <name type="common">Green microalga</name>
    <name type="synonym">Chlorella protothecoides</name>
    <dbReference type="NCBI Taxonomy" id="3075"/>
    <lineage>
        <taxon>Eukaryota</taxon>
        <taxon>Viridiplantae</taxon>
        <taxon>Chlorophyta</taxon>
        <taxon>core chlorophytes</taxon>
        <taxon>Trebouxiophyceae</taxon>
        <taxon>Chlorellales</taxon>
        <taxon>Chlorellaceae</taxon>
        <taxon>Auxenochlorella</taxon>
    </lineage>
</organism>
<dbReference type="PANTHER" id="PTHR13182:SF8">
    <property type="entry name" value="CYTOPLASMIC 60S SUBUNIT BIOGENESIS FACTOR ZNF622"/>
    <property type="match status" value="1"/>
</dbReference>
<dbReference type="OrthoDB" id="19329at2759"/>
<dbReference type="KEGG" id="apro:F751_0399"/>
<gene>
    <name evidence="4" type="ORF">APUTEX25_005615</name>
    <name evidence="3" type="ORF">F751_0399</name>
</gene>
<reference evidence="4" key="3">
    <citation type="submission" date="2018-10" db="EMBL/GenBank/DDBJ databases">
        <authorList>
            <person name="Hovde B."/>
            <person name="Zhang X."/>
        </authorList>
    </citation>
    <scope>NUCLEOTIDE SEQUENCE [LARGE SCALE GENOMIC DNA]</scope>
    <source>
        <strain evidence="4">UTEX 25</strain>
    </source>
</reference>
<evidence type="ECO:0000256" key="1">
    <source>
        <dbReference type="SAM" id="MobiDB-lite"/>
    </source>
</evidence>
<evidence type="ECO:0000313" key="3">
    <source>
        <dbReference type="EMBL" id="KFM28775.1"/>
    </source>
</evidence>
<dbReference type="GeneID" id="23611790"/>
<evidence type="ECO:0000259" key="2">
    <source>
        <dbReference type="Pfam" id="PF12756"/>
    </source>
</evidence>
<name>A0A087SSS1_AUXPR</name>
<dbReference type="STRING" id="3075.A0A087SSS1"/>